<dbReference type="GO" id="GO:0060170">
    <property type="term" value="C:ciliary membrane"/>
    <property type="evidence" value="ECO:0007669"/>
    <property type="project" value="UniProtKB-SubCell"/>
</dbReference>
<feature type="transmembrane region" description="Helical" evidence="16">
    <location>
        <begin position="207"/>
        <end position="231"/>
    </location>
</feature>
<dbReference type="Gene3D" id="1.20.1070.10">
    <property type="entry name" value="Rhodopsin 7-helix transmembrane proteins"/>
    <property type="match status" value="1"/>
</dbReference>
<evidence type="ECO:0000256" key="11">
    <source>
        <dbReference type="ARBA" id="ARBA00023170"/>
    </source>
</evidence>
<keyword evidence="4" id="KW-1003">Cell membrane</keyword>
<dbReference type="OrthoDB" id="5980076at2759"/>
<evidence type="ECO:0000256" key="9">
    <source>
        <dbReference type="ARBA" id="ARBA00023136"/>
    </source>
</evidence>
<feature type="compositionally biased region" description="Basic and acidic residues" evidence="15">
    <location>
        <begin position="435"/>
        <end position="461"/>
    </location>
</feature>
<dbReference type="InterPro" id="IPR017452">
    <property type="entry name" value="GPCR_Rhodpsn_7TM"/>
</dbReference>
<protein>
    <recommendedName>
        <fullName evidence="17">G-protein coupled receptors family 1 profile domain-containing protein</fullName>
    </recommendedName>
</protein>
<evidence type="ECO:0000256" key="7">
    <source>
        <dbReference type="ARBA" id="ARBA00023040"/>
    </source>
</evidence>
<dbReference type="CDD" id="cd00637">
    <property type="entry name" value="7tm_classA_rhodopsin-like"/>
    <property type="match status" value="1"/>
</dbReference>
<keyword evidence="7" id="KW-0297">G-protein coupled receptor</keyword>
<dbReference type="GO" id="GO:0007602">
    <property type="term" value="P:phototransduction"/>
    <property type="evidence" value="ECO:0000318"/>
    <property type="project" value="GO_Central"/>
</dbReference>
<keyword evidence="3" id="KW-0217">Developmental protein</keyword>
<dbReference type="PANTHER" id="PTHR22752">
    <property type="entry name" value="G PROTEIN-COUPLED RECEPTOR"/>
    <property type="match status" value="1"/>
</dbReference>
<evidence type="ECO:0000256" key="15">
    <source>
        <dbReference type="SAM" id="MobiDB-lite"/>
    </source>
</evidence>
<dbReference type="GO" id="GO:0005886">
    <property type="term" value="C:plasma membrane"/>
    <property type="evidence" value="ECO:0000318"/>
    <property type="project" value="GO_Central"/>
</dbReference>
<dbReference type="Pfam" id="PF00001">
    <property type="entry name" value="7tm_1"/>
    <property type="match status" value="1"/>
</dbReference>
<evidence type="ECO:0000256" key="8">
    <source>
        <dbReference type="ARBA" id="ARBA00023069"/>
    </source>
</evidence>
<accession>A0A7M7LKZ5</accession>
<dbReference type="RefSeq" id="XP_003723319.2">
    <property type="nucleotide sequence ID" value="XM_003723271.3"/>
</dbReference>
<dbReference type="GeneID" id="100893874"/>
<reference evidence="19" key="1">
    <citation type="submission" date="2015-02" db="EMBL/GenBank/DDBJ databases">
        <title>Genome sequencing for Strongylocentrotus purpuratus.</title>
        <authorList>
            <person name="Murali S."/>
            <person name="Liu Y."/>
            <person name="Vee V."/>
            <person name="English A."/>
            <person name="Wang M."/>
            <person name="Skinner E."/>
            <person name="Han Y."/>
            <person name="Muzny D.M."/>
            <person name="Worley K.C."/>
            <person name="Gibbs R.A."/>
        </authorList>
    </citation>
    <scope>NUCLEOTIDE SEQUENCE</scope>
</reference>
<evidence type="ECO:0000256" key="12">
    <source>
        <dbReference type="ARBA" id="ARBA00023180"/>
    </source>
</evidence>
<name>A0A7M7LKZ5_STRPU</name>
<evidence type="ECO:0000313" key="19">
    <source>
        <dbReference type="Proteomes" id="UP000007110"/>
    </source>
</evidence>
<feature type="region of interest" description="Disordered" evidence="15">
    <location>
        <begin position="245"/>
        <end position="289"/>
    </location>
</feature>
<feature type="transmembrane region" description="Helical" evidence="16">
    <location>
        <begin position="349"/>
        <end position="372"/>
    </location>
</feature>
<reference evidence="18" key="2">
    <citation type="submission" date="2021-01" db="UniProtKB">
        <authorList>
            <consortium name="EnsemblMetazoa"/>
        </authorList>
    </citation>
    <scope>IDENTIFICATION</scope>
</reference>
<dbReference type="Proteomes" id="UP000007110">
    <property type="component" value="Unassembled WGS sequence"/>
</dbReference>
<dbReference type="InParanoid" id="A0A7M7LKZ5"/>
<dbReference type="SUPFAM" id="SSF81321">
    <property type="entry name" value="Family A G protein-coupled receptor-like"/>
    <property type="match status" value="1"/>
</dbReference>
<dbReference type="AlphaFoldDB" id="A0A7M7LKZ5"/>
<evidence type="ECO:0000256" key="16">
    <source>
        <dbReference type="SAM" id="Phobius"/>
    </source>
</evidence>
<dbReference type="GO" id="GO:0071482">
    <property type="term" value="P:cellular response to light stimulus"/>
    <property type="evidence" value="ECO:0000318"/>
    <property type="project" value="GO_Central"/>
</dbReference>
<feature type="domain" description="G-protein coupled receptors family 1 profile" evidence="17">
    <location>
        <begin position="62"/>
        <end position="371"/>
    </location>
</feature>
<comment type="subcellular location">
    <subcellularLocation>
        <location evidence="2">Cell membrane</location>
        <topology evidence="2">Multi-pass membrane protein</topology>
    </subcellularLocation>
    <subcellularLocation>
        <location evidence="1">Cell projection</location>
        <location evidence="1">Cilium membrane</location>
    </subcellularLocation>
</comment>
<proteinExistence type="predicted"/>
<dbReference type="OMA" id="WRKEEWK"/>
<keyword evidence="6 16" id="KW-1133">Transmembrane helix</keyword>
<feature type="transmembrane region" description="Helical" evidence="16">
    <location>
        <begin position="161"/>
        <end position="182"/>
    </location>
</feature>
<evidence type="ECO:0000256" key="13">
    <source>
        <dbReference type="ARBA" id="ARBA00023224"/>
    </source>
</evidence>
<dbReference type="InterPro" id="IPR000276">
    <property type="entry name" value="GPCR_Rhodpsn"/>
</dbReference>
<keyword evidence="10" id="KW-1015">Disulfide bond</keyword>
<dbReference type="KEGG" id="spu:100893874"/>
<evidence type="ECO:0000256" key="4">
    <source>
        <dbReference type="ARBA" id="ARBA00022475"/>
    </source>
</evidence>
<evidence type="ECO:0000256" key="1">
    <source>
        <dbReference type="ARBA" id="ARBA00004309"/>
    </source>
</evidence>
<organism evidence="18 19">
    <name type="scientific">Strongylocentrotus purpuratus</name>
    <name type="common">Purple sea urchin</name>
    <dbReference type="NCBI Taxonomy" id="7668"/>
    <lineage>
        <taxon>Eukaryota</taxon>
        <taxon>Metazoa</taxon>
        <taxon>Echinodermata</taxon>
        <taxon>Eleutherozoa</taxon>
        <taxon>Echinozoa</taxon>
        <taxon>Echinoidea</taxon>
        <taxon>Euechinoidea</taxon>
        <taxon>Echinacea</taxon>
        <taxon>Camarodonta</taxon>
        <taxon>Echinidea</taxon>
        <taxon>Strongylocentrotidae</taxon>
        <taxon>Strongylocentrotus</taxon>
    </lineage>
</organism>
<keyword evidence="14" id="KW-0966">Cell projection</keyword>
<keyword evidence="5 16" id="KW-0812">Transmembrane</keyword>
<evidence type="ECO:0000256" key="10">
    <source>
        <dbReference type="ARBA" id="ARBA00023157"/>
    </source>
</evidence>
<dbReference type="PANTHER" id="PTHR22752:SF10">
    <property type="entry name" value="G-PROTEIN COUPLED RECEPTOR 161"/>
    <property type="match status" value="1"/>
</dbReference>
<keyword evidence="19" id="KW-1185">Reference proteome</keyword>
<evidence type="ECO:0000313" key="18">
    <source>
        <dbReference type="EnsemblMetazoa" id="XP_003723319"/>
    </source>
</evidence>
<dbReference type="EnsemblMetazoa" id="XM_003723271">
    <property type="protein sequence ID" value="XP_003723319"/>
    <property type="gene ID" value="LOC100893874"/>
</dbReference>
<keyword evidence="8" id="KW-0969">Cilium</keyword>
<sequence>MILPSTSNPSYDMGVEYDVFDVNTTSNGTNDEDVDMFPTPRYVGRFLQTATMTIIFVAALLGNILVILLCMKKPKELKVSRRLILHLAILNLCMTILVLPSVIVSAAAQEWVMSNAWCMAQGFCKNLFCVAIILNLVLISGDRYFSVAKPLHYHSSVTVKYHGIILGVIWFLSTLVALPPLIGWNKISYHPSRYICTGNWSADDVSYTLFIFLIGFVTPFLLMMFVYWTIYRAARRLMKRKQGRRLSQDVTDSGSGSGGGSVRVSSNAHHSSEQSGDSRSSSRRNRSSIFNRNSSKRSNRINVTDEWKIAKTGVIVMASFVICWLPYYIVLMVDAAYGFGTTVPLSMPYAWWECFAMWMALSSCAINPYVYVLRSPPMRKQASKAAHNVLARCRQCCEEDSRTIRRRQSEKTGRYSFMRISNRFSSRKRPTKKQNVKDKHPQANDKHEPEAQHMMQEKIDPKTTPQTVDQVDGVPPEAEIELVSHRKIDV</sequence>
<evidence type="ECO:0000256" key="5">
    <source>
        <dbReference type="ARBA" id="ARBA00022692"/>
    </source>
</evidence>
<dbReference type="SMART" id="SM01381">
    <property type="entry name" value="7TM_GPCR_Srsx"/>
    <property type="match status" value="1"/>
</dbReference>
<feature type="transmembrane region" description="Helical" evidence="16">
    <location>
        <begin position="120"/>
        <end position="140"/>
    </location>
</feature>
<evidence type="ECO:0000256" key="3">
    <source>
        <dbReference type="ARBA" id="ARBA00022473"/>
    </source>
</evidence>
<dbReference type="FunCoup" id="A0A7M7LKZ5">
    <property type="interactions" value="123"/>
</dbReference>
<feature type="transmembrane region" description="Helical" evidence="16">
    <location>
        <begin position="309"/>
        <end position="329"/>
    </location>
</feature>
<dbReference type="FunFam" id="1.20.1070.10:FF:000531">
    <property type="entry name" value="G-protein coupled octopamine receptor, putative"/>
    <property type="match status" value="1"/>
</dbReference>
<feature type="region of interest" description="Disordered" evidence="15">
    <location>
        <begin position="425"/>
        <end position="475"/>
    </location>
</feature>
<dbReference type="PRINTS" id="PR00237">
    <property type="entry name" value="GPCRRHODOPSN"/>
</dbReference>
<evidence type="ECO:0000256" key="14">
    <source>
        <dbReference type="ARBA" id="ARBA00023273"/>
    </source>
</evidence>
<keyword evidence="12" id="KW-0325">Glycoprotein</keyword>
<keyword evidence="11" id="KW-0675">Receptor</keyword>
<feature type="transmembrane region" description="Helical" evidence="16">
    <location>
        <begin position="46"/>
        <end position="71"/>
    </location>
</feature>
<dbReference type="PROSITE" id="PS50262">
    <property type="entry name" value="G_PROTEIN_RECEP_F1_2"/>
    <property type="match status" value="1"/>
</dbReference>
<dbReference type="GO" id="GO:0008020">
    <property type="term" value="F:G protein-coupled photoreceptor activity"/>
    <property type="evidence" value="ECO:0000318"/>
    <property type="project" value="GO_Central"/>
</dbReference>
<evidence type="ECO:0000259" key="17">
    <source>
        <dbReference type="PROSITE" id="PS50262"/>
    </source>
</evidence>
<dbReference type="GO" id="GO:0007186">
    <property type="term" value="P:G protein-coupled receptor signaling pathway"/>
    <property type="evidence" value="ECO:0000318"/>
    <property type="project" value="GO_Central"/>
</dbReference>
<keyword evidence="9 16" id="KW-0472">Membrane</keyword>
<feature type="transmembrane region" description="Helical" evidence="16">
    <location>
        <begin position="83"/>
        <end position="108"/>
    </location>
</feature>
<evidence type="ECO:0000256" key="6">
    <source>
        <dbReference type="ARBA" id="ARBA00022989"/>
    </source>
</evidence>
<evidence type="ECO:0000256" key="2">
    <source>
        <dbReference type="ARBA" id="ARBA00004651"/>
    </source>
</evidence>
<feature type="compositionally biased region" description="Basic residues" evidence="15">
    <location>
        <begin position="425"/>
        <end position="434"/>
    </location>
</feature>
<keyword evidence="13" id="KW-0807">Transducer</keyword>